<dbReference type="InParanoid" id="A0A165LWU6"/>
<keyword evidence="3" id="KW-1185">Reference proteome</keyword>
<dbReference type="EMBL" id="KV425919">
    <property type="protein sequence ID" value="KZV98437.1"/>
    <property type="molecule type" value="Genomic_DNA"/>
</dbReference>
<gene>
    <name evidence="2" type="ORF">EXIGLDRAFT_746639</name>
</gene>
<evidence type="ECO:0000313" key="3">
    <source>
        <dbReference type="Proteomes" id="UP000077266"/>
    </source>
</evidence>
<dbReference type="AlphaFoldDB" id="A0A165LWU6"/>
<reference evidence="2 3" key="1">
    <citation type="journal article" date="2016" name="Mol. Biol. Evol.">
        <title>Comparative Genomics of Early-Diverging Mushroom-Forming Fungi Provides Insights into the Origins of Lignocellulose Decay Capabilities.</title>
        <authorList>
            <person name="Nagy L.G."/>
            <person name="Riley R."/>
            <person name="Tritt A."/>
            <person name="Adam C."/>
            <person name="Daum C."/>
            <person name="Floudas D."/>
            <person name="Sun H."/>
            <person name="Yadav J.S."/>
            <person name="Pangilinan J."/>
            <person name="Larsson K.H."/>
            <person name="Matsuura K."/>
            <person name="Barry K."/>
            <person name="Labutti K."/>
            <person name="Kuo R."/>
            <person name="Ohm R.A."/>
            <person name="Bhattacharya S.S."/>
            <person name="Shirouzu T."/>
            <person name="Yoshinaga Y."/>
            <person name="Martin F.M."/>
            <person name="Grigoriev I.V."/>
            <person name="Hibbett D.S."/>
        </authorList>
    </citation>
    <scope>NUCLEOTIDE SEQUENCE [LARGE SCALE GENOMIC DNA]</scope>
    <source>
        <strain evidence="2 3">HHB12029</strain>
    </source>
</reference>
<accession>A0A165LWU6</accession>
<dbReference type="InterPro" id="IPR001810">
    <property type="entry name" value="F-box_dom"/>
</dbReference>
<name>A0A165LWU6_EXIGL</name>
<dbReference type="Proteomes" id="UP000077266">
    <property type="component" value="Unassembled WGS sequence"/>
</dbReference>
<sequence length="318" mass="35756">MASLPPELWLSILQHFQPSTATRSLARLAQVSQFFNALATPVLYHTVRFRRTAQIQLFKNVITVRPDLAARVRIIVFSRDTVDIPPAPLRARYQSFFEPCTALRGIHILDGHFPHPSNKESAPGIRKWLSNPTPVVRCMMLTYDGIWGPGTFSRSGVGRNVDPTLIKLPPGLETLHIERLEYADRQLDPGQACDTLRNVSARVVIGDVYRGLLNFRSRAIENACWFLWVMCQDVQSESQVSRARIFFPSAALVQEVYAKLDEHGVLQQIAGEERVEIVVHDFGTEGYAQAVYAEMCGDNALWSLGVPERSKSALQSRN</sequence>
<organism evidence="2 3">
    <name type="scientific">Exidia glandulosa HHB12029</name>
    <dbReference type="NCBI Taxonomy" id="1314781"/>
    <lineage>
        <taxon>Eukaryota</taxon>
        <taxon>Fungi</taxon>
        <taxon>Dikarya</taxon>
        <taxon>Basidiomycota</taxon>
        <taxon>Agaricomycotina</taxon>
        <taxon>Agaricomycetes</taxon>
        <taxon>Auriculariales</taxon>
        <taxon>Exidiaceae</taxon>
        <taxon>Exidia</taxon>
    </lineage>
</organism>
<dbReference type="CDD" id="cd09917">
    <property type="entry name" value="F-box_SF"/>
    <property type="match status" value="1"/>
</dbReference>
<evidence type="ECO:0000313" key="2">
    <source>
        <dbReference type="EMBL" id="KZV98437.1"/>
    </source>
</evidence>
<dbReference type="InterPro" id="IPR036047">
    <property type="entry name" value="F-box-like_dom_sf"/>
</dbReference>
<proteinExistence type="predicted"/>
<evidence type="ECO:0000259" key="1">
    <source>
        <dbReference type="Pfam" id="PF12937"/>
    </source>
</evidence>
<dbReference type="SUPFAM" id="SSF81383">
    <property type="entry name" value="F-box domain"/>
    <property type="match status" value="1"/>
</dbReference>
<dbReference type="Pfam" id="PF12937">
    <property type="entry name" value="F-box-like"/>
    <property type="match status" value="1"/>
</dbReference>
<feature type="domain" description="F-box" evidence="1">
    <location>
        <begin position="2"/>
        <end position="50"/>
    </location>
</feature>
<protein>
    <recommendedName>
        <fullName evidence="1">F-box domain-containing protein</fullName>
    </recommendedName>
</protein>